<dbReference type="GO" id="GO:0000981">
    <property type="term" value="F:DNA-binding transcription factor activity, RNA polymerase II-specific"/>
    <property type="evidence" value="ECO:0007669"/>
    <property type="project" value="TreeGrafter"/>
</dbReference>
<keyword evidence="2" id="KW-0677">Repeat</keyword>
<evidence type="ECO:0000256" key="1">
    <source>
        <dbReference type="ARBA" id="ARBA00022723"/>
    </source>
</evidence>
<proteinExistence type="predicted"/>
<evidence type="ECO:0000313" key="9">
    <source>
        <dbReference type="Proteomes" id="UP000091967"/>
    </source>
</evidence>
<dbReference type="PANTHER" id="PTHR24409:SF295">
    <property type="entry name" value="AZ2-RELATED"/>
    <property type="match status" value="1"/>
</dbReference>
<keyword evidence="4" id="KW-0862">Zinc</keyword>
<gene>
    <name evidence="8" type="ORF">FPOA_00229</name>
</gene>
<feature type="compositionally biased region" description="Basic residues" evidence="6">
    <location>
        <begin position="79"/>
        <end position="88"/>
    </location>
</feature>
<feature type="compositionally biased region" description="Basic and acidic residues" evidence="6">
    <location>
        <begin position="100"/>
        <end position="112"/>
    </location>
</feature>
<feature type="compositionally biased region" description="Acidic residues" evidence="6">
    <location>
        <begin position="174"/>
        <end position="193"/>
    </location>
</feature>
<dbReference type="GO" id="GO:0000977">
    <property type="term" value="F:RNA polymerase II transcription regulatory region sequence-specific DNA binding"/>
    <property type="evidence" value="ECO:0007669"/>
    <property type="project" value="TreeGrafter"/>
</dbReference>
<feature type="region of interest" description="Disordered" evidence="6">
    <location>
        <begin position="156"/>
        <end position="199"/>
    </location>
</feature>
<dbReference type="InterPro" id="IPR013087">
    <property type="entry name" value="Znf_C2H2_type"/>
</dbReference>
<keyword evidence="1" id="KW-0479">Metal-binding</keyword>
<organism evidence="8 9">
    <name type="scientific">Fusarium poae</name>
    <dbReference type="NCBI Taxonomy" id="36050"/>
    <lineage>
        <taxon>Eukaryota</taxon>
        <taxon>Fungi</taxon>
        <taxon>Dikarya</taxon>
        <taxon>Ascomycota</taxon>
        <taxon>Pezizomycotina</taxon>
        <taxon>Sordariomycetes</taxon>
        <taxon>Hypocreomycetidae</taxon>
        <taxon>Hypocreales</taxon>
        <taxon>Nectriaceae</taxon>
        <taxon>Fusarium</taxon>
    </lineage>
</organism>
<dbReference type="Pfam" id="PF00096">
    <property type="entry name" value="zf-C2H2"/>
    <property type="match status" value="1"/>
</dbReference>
<keyword evidence="9" id="KW-1185">Reference proteome</keyword>
<sequence>MHIRDKHLIPARNVAEAQQMPTSSKPITSTSRGCNVCGANCRDEEQLSNHMKKKHSRPDPATTTCNLCGAVCGSKAQLSRHRRKKHLRGYQDTVSATQPKQEDKAQNDPTRTFHCDPCDKTFKSQSALVQHSMDKHQLEKTTIKCNLCSKSVRTQSGLKQHQTQKHGIQTTDDGSSDSSDDSSDYESELSDDGDAMRWPEHGEPVTGLVRCLCRIFGCRKRFNWASEMLYHAVDCSEWLLDECEWDLFDEDMKEEGRRLRNTSRSSFYKCYKCENQEDPEKFNGLEELYRHAESGLCALKVRTGPLSDVRDALELHAFRTNEQWDREYKEPYSPDYDYYDGYHWPEHGEIYNRRVRCLGAGRGCKKTFSKASEMLQHIEGGFCEAEGGGIDIRDLFLHRMGDERRRIWGLKTNFMFRCPLCPRRYESEYEHLSGLFAHAESDFCGLKVRTGPLSDVRSALLSEARRMIKIVSPHHRLNLHLGYMRRHVKPEHQAIHTGGTDSDDEELRDYRMTGDISMSYLERYGYY</sequence>
<feature type="compositionally biased region" description="Polar residues" evidence="6">
    <location>
        <begin position="156"/>
        <end position="171"/>
    </location>
</feature>
<evidence type="ECO:0000313" key="8">
    <source>
        <dbReference type="EMBL" id="OBS26289.1"/>
    </source>
</evidence>
<protein>
    <recommendedName>
        <fullName evidence="7">C2H2-type domain-containing protein</fullName>
    </recommendedName>
</protein>
<evidence type="ECO:0000256" key="2">
    <source>
        <dbReference type="ARBA" id="ARBA00022737"/>
    </source>
</evidence>
<dbReference type="Gene3D" id="3.30.160.60">
    <property type="entry name" value="Classic Zinc Finger"/>
    <property type="match status" value="2"/>
</dbReference>
<dbReference type="EMBL" id="LYXU01000001">
    <property type="protein sequence ID" value="OBS26289.1"/>
    <property type="molecule type" value="Genomic_DNA"/>
</dbReference>
<evidence type="ECO:0000256" key="3">
    <source>
        <dbReference type="ARBA" id="ARBA00022771"/>
    </source>
</evidence>
<feature type="region of interest" description="Disordered" evidence="6">
    <location>
        <begin position="79"/>
        <end position="112"/>
    </location>
</feature>
<dbReference type="GO" id="GO:0005634">
    <property type="term" value="C:nucleus"/>
    <property type="evidence" value="ECO:0007669"/>
    <property type="project" value="TreeGrafter"/>
</dbReference>
<dbReference type="InterPro" id="IPR036236">
    <property type="entry name" value="Znf_C2H2_sf"/>
</dbReference>
<evidence type="ECO:0000256" key="6">
    <source>
        <dbReference type="SAM" id="MobiDB-lite"/>
    </source>
</evidence>
<dbReference type="Pfam" id="PF12874">
    <property type="entry name" value="zf-met"/>
    <property type="match status" value="1"/>
</dbReference>
<name>A0A1B8B0M9_FUSPO</name>
<dbReference type="SUPFAM" id="SSF57667">
    <property type="entry name" value="beta-beta-alpha zinc fingers"/>
    <property type="match status" value="1"/>
</dbReference>
<keyword evidence="3 5" id="KW-0863">Zinc-finger</keyword>
<feature type="domain" description="C2H2-type" evidence="7">
    <location>
        <begin position="143"/>
        <end position="171"/>
    </location>
</feature>
<feature type="domain" description="C2H2-type" evidence="7">
    <location>
        <begin position="32"/>
        <end position="60"/>
    </location>
</feature>
<dbReference type="AlphaFoldDB" id="A0A1B8B0M9"/>
<dbReference type="Proteomes" id="UP000091967">
    <property type="component" value="Unassembled WGS sequence"/>
</dbReference>
<reference evidence="8 9" key="1">
    <citation type="submission" date="2016-06" db="EMBL/GenBank/DDBJ databases">
        <title>Living apart together: crosstalk between the core and supernumerary genomes in a fungal plant pathogen.</title>
        <authorList>
            <person name="Vanheule A."/>
            <person name="Audenaert K."/>
            <person name="Warris S."/>
            <person name="Van De Geest H."/>
            <person name="Schijlen E."/>
            <person name="Hofte M."/>
            <person name="De Saeger S."/>
            <person name="Haesaert G."/>
            <person name="Waalwijk C."/>
            <person name="Van Der Lee T."/>
        </authorList>
    </citation>
    <scope>NUCLEOTIDE SEQUENCE [LARGE SCALE GENOMIC DNA]</scope>
    <source>
        <strain evidence="8 9">2516</strain>
    </source>
</reference>
<dbReference type="PROSITE" id="PS00028">
    <property type="entry name" value="ZINC_FINGER_C2H2_1"/>
    <property type="match status" value="4"/>
</dbReference>
<accession>A0A1B8B0M9</accession>
<dbReference type="GO" id="GO:0008270">
    <property type="term" value="F:zinc ion binding"/>
    <property type="evidence" value="ECO:0007669"/>
    <property type="project" value="UniProtKB-KW"/>
</dbReference>
<feature type="domain" description="C2H2-type" evidence="7">
    <location>
        <begin position="113"/>
        <end position="141"/>
    </location>
</feature>
<dbReference type="PANTHER" id="PTHR24409">
    <property type="entry name" value="ZINC FINGER PROTEIN 142"/>
    <property type="match status" value="1"/>
</dbReference>
<evidence type="ECO:0000256" key="4">
    <source>
        <dbReference type="ARBA" id="ARBA00022833"/>
    </source>
</evidence>
<dbReference type="STRING" id="36050.A0A1B8B0M9"/>
<comment type="caution">
    <text evidence="8">The sequence shown here is derived from an EMBL/GenBank/DDBJ whole genome shotgun (WGS) entry which is preliminary data.</text>
</comment>
<dbReference type="PROSITE" id="PS50157">
    <property type="entry name" value="ZINC_FINGER_C2H2_2"/>
    <property type="match status" value="3"/>
</dbReference>
<evidence type="ECO:0000256" key="5">
    <source>
        <dbReference type="PROSITE-ProRule" id="PRU00042"/>
    </source>
</evidence>
<dbReference type="SMART" id="SM00355">
    <property type="entry name" value="ZnF_C2H2"/>
    <property type="match status" value="6"/>
</dbReference>
<evidence type="ECO:0000259" key="7">
    <source>
        <dbReference type="PROSITE" id="PS50157"/>
    </source>
</evidence>